<dbReference type="InterPro" id="IPR010001">
    <property type="entry name" value="BofA"/>
</dbReference>
<name>A0A645JDK2_9ZZZZ</name>
<evidence type="ECO:0000313" key="2">
    <source>
        <dbReference type="EMBL" id="MPN61262.1"/>
    </source>
</evidence>
<keyword evidence="1" id="KW-0472">Membrane</keyword>
<evidence type="ECO:0000256" key="1">
    <source>
        <dbReference type="SAM" id="Phobius"/>
    </source>
</evidence>
<evidence type="ECO:0008006" key="3">
    <source>
        <dbReference type="Google" id="ProtNLM"/>
    </source>
</evidence>
<keyword evidence="1" id="KW-1133">Transmembrane helix</keyword>
<proteinExistence type="predicted"/>
<feature type="transmembrane region" description="Helical" evidence="1">
    <location>
        <begin position="57"/>
        <end position="77"/>
    </location>
</feature>
<protein>
    <recommendedName>
        <fullName evidence="3">Pro-sigmaK processing inhibitor BofA</fullName>
    </recommendedName>
</protein>
<accession>A0A645JDK2</accession>
<dbReference type="EMBL" id="VSSQ01137635">
    <property type="protein sequence ID" value="MPN61262.1"/>
    <property type="molecule type" value="Genomic_DNA"/>
</dbReference>
<dbReference type="Pfam" id="PF07441">
    <property type="entry name" value="BofA"/>
    <property type="match status" value="1"/>
</dbReference>
<organism evidence="2">
    <name type="scientific">bioreactor metagenome</name>
    <dbReference type="NCBI Taxonomy" id="1076179"/>
    <lineage>
        <taxon>unclassified sequences</taxon>
        <taxon>metagenomes</taxon>
        <taxon>ecological metagenomes</taxon>
    </lineage>
</organism>
<keyword evidence="1" id="KW-0812">Transmembrane</keyword>
<comment type="caution">
    <text evidence="2">The sequence shown here is derived from an EMBL/GenBank/DDBJ whole genome shotgun (WGS) entry which is preliminary data.</text>
</comment>
<feature type="transmembrane region" description="Helical" evidence="1">
    <location>
        <begin position="20"/>
        <end position="37"/>
    </location>
</feature>
<reference evidence="2" key="1">
    <citation type="submission" date="2019-08" db="EMBL/GenBank/DDBJ databases">
        <authorList>
            <person name="Kucharzyk K."/>
            <person name="Murdoch R.W."/>
            <person name="Higgins S."/>
            <person name="Loffler F."/>
        </authorList>
    </citation>
    <scope>NUCLEOTIDE SEQUENCE</scope>
</reference>
<dbReference type="AlphaFoldDB" id="A0A645JDK2"/>
<gene>
    <name evidence="2" type="ORF">SDC9_208997</name>
</gene>
<sequence>MELGKEFGRVSMPEQKSHILVNFLVRAIIGIAIIFFVNEFLASKGISAQVGMNPVTFLTSGVFGIPGVALLYGITIYQIL</sequence>